<sequence length="98" mass="10767">MRRLISAASVSGLEYAVYNPFFSSMMLAFEAQKVVELRLVRLAWGGREGTAEMQSMVVEKIQAGIEAAGTLMMGGSPEVVIARYREHVAQNTKRLMAA</sequence>
<reference evidence="1 2" key="1">
    <citation type="journal article" date="2021" name="Front. Microbiol.">
        <title>Comprehensive Comparative Genomics and Phenotyping of Methylobacterium Species.</title>
        <authorList>
            <person name="Alessa O."/>
            <person name="Ogura Y."/>
            <person name="Fujitani Y."/>
            <person name="Takami H."/>
            <person name="Hayashi T."/>
            <person name="Sahin N."/>
            <person name="Tani A."/>
        </authorList>
    </citation>
    <scope>NUCLEOTIDE SEQUENCE [LARGE SCALE GENOMIC DNA]</scope>
    <source>
        <strain evidence="1 2">DSM 23679</strain>
    </source>
</reference>
<comment type="caution">
    <text evidence="1">The sequence shown here is derived from an EMBL/GenBank/DDBJ whole genome shotgun (WGS) entry which is preliminary data.</text>
</comment>
<protein>
    <submittedName>
        <fullName evidence="1">Uncharacterized protein</fullName>
    </submittedName>
</protein>
<proteinExistence type="predicted"/>
<organism evidence="1 2">
    <name type="scientific">Methylobacterium cerastii</name>
    <dbReference type="NCBI Taxonomy" id="932741"/>
    <lineage>
        <taxon>Bacteria</taxon>
        <taxon>Pseudomonadati</taxon>
        <taxon>Pseudomonadota</taxon>
        <taxon>Alphaproteobacteria</taxon>
        <taxon>Hyphomicrobiales</taxon>
        <taxon>Methylobacteriaceae</taxon>
        <taxon>Methylobacterium</taxon>
    </lineage>
</organism>
<dbReference type="Proteomes" id="UP001055117">
    <property type="component" value="Unassembled WGS sequence"/>
</dbReference>
<name>A0ABQ4QLJ2_9HYPH</name>
<dbReference type="EMBL" id="BPQG01000065">
    <property type="protein sequence ID" value="GJD46073.1"/>
    <property type="molecule type" value="Genomic_DNA"/>
</dbReference>
<accession>A0ABQ4QLJ2</accession>
<gene>
    <name evidence="1" type="ORF">AFCDBAGC_3953</name>
</gene>
<keyword evidence="2" id="KW-1185">Reference proteome</keyword>
<evidence type="ECO:0000313" key="2">
    <source>
        <dbReference type="Proteomes" id="UP001055117"/>
    </source>
</evidence>
<evidence type="ECO:0000313" key="1">
    <source>
        <dbReference type="EMBL" id="GJD46073.1"/>
    </source>
</evidence>